<dbReference type="EC" id="2.5.1.129" evidence="7"/>
<dbReference type="Gene3D" id="3.40.50.1950">
    <property type="entry name" value="Flavin prenyltransferase-like"/>
    <property type="match status" value="1"/>
</dbReference>
<dbReference type="HAMAP" id="MF_01984">
    <property type="entry name" value="ubiX_pad"/>
    <property type="match status" value="1"/>
</dbReference>
<evidence type="ECO:0000256" key="4">
    <source>
        <dbReference type="ARBA" id="ARBA00022679"/>
    </source>
</evidence>
<comment type="catalytic activity">
    <reaction evidence="5 7">
        <text>dimethylallyl phosphate + FMNH2 = prenylated FMNH2 + phosphate</text>
        <dbReference type="Rhea" id="RHEA:37743"/>
        <dbReference type="ChEBI" id="CHEBI:43474"/>
        <dbReference type="ChEBI" id="CHEBI:57618"/>
        <dbReference type="ChEBI" id="CHEBI:87467"/>
        <dbReference type="ChEBI" id="CHEBI:88052"/>
        <dbReference type="EC" id="2.5.1.129"/>
    </reaction>
</comment>
<name>A0A969PRL8_9BACI</name>
<dbReference type="SUPFAM" id="SSF52507">
    <property type="entry name" value="Homo-oligomeric flavin-containing Cys decarboxylases, HFCD"/>
    <property type="match status" value="1"/>
</dbReference>
<evidence type="ECO:0000256" key="2">
    <source>
        <dbReference type="ARBA" id="ARBA00022630"/>
    </source>
</evidence>
<comment type="caution">
    <text evidence="9">The sequence shown here is derived from an EMBL/GenBank/DDBJ whole genome shotgun (WGS) entry which is preliminary data.</text>
</comment>
<protein>
    <recommendedName>
        <fullName evidence="7">Flavin prenyltransferase UbiX</fullName>
        <ecNumber evidence="7">2.5.1.129</ecNumber>
    </recommendedName>
</protein>
<proteinExistence type="inferred from homology"/>
<organism evidence="9 10">
    <name type="scientific">Alkalicoccus luteus</name>
    <dbReference type="NCBI Taxonomy" id="1237094"/>
    <lineage>
        <taxon>Bacteria</taxon>
        <taxon>Bacillati</taxon>
        <taxon>Bacillota</taxon>
        <taxon>Bacilli</taxon>
        <taxon>Bacillales</taxon>
        <taxon>Bacillaceae</taxon>
        <taxon>Alkalicoccus</taxon>
    </lineage>
</organism>
<dbReference type="GO" id="GO:0016831">
    <property type="term" value="F:carboxy-lyase activity"/>
    <property type="evidence" value="ECO:0007669"/>
    <property type="project" value="TreeGrafter"/>
</dbReference>
<sequence>MTKRIIIGMSGSTGPIYGIRLLQALQQTEEVETHLIISSWAEKTIRIETDWTSEEVKQLADVVHPPENQAARISSGSFKTDAMVIVPCSMKTLSAVAHGFADNLIARAADVVMKERRSLILVPRETPLHEIHLENMLKLSRMGVQIVPPMPAFYNEPETIMDMVDHTVARLLDQLDIPNSLTKRWLEK</sequence>
<dbReference type="EMBL" id="JAATHJ010000039">
    <property type="protein sequence ID" value="NJP39117.1"/>
    <property type="molecule type" value="Genomic_DNA"/>
</dbReference>
<dbReference type="InterPro" id="IPR004507">
    <property type="entry name" value="UbiX-like"/>
</dbReference>
<evidence type="ECO:0000313" key="9">
    <source>
        <dbReference type="EMBL" id="NJP39117.1"/>
    </source>
</evidence>
<dbReference type="RefSeq" id="WP_168009236.1">
    <property type="nucleotide sequence ID" value="NZ_JAATHJ010000039.1"/>
</dbReference>
<comment type="caution">
    <text evidence="7">Lacks conserved residue(s) required for the propagation of feature annotation.</text>
</comment>
<dbReference type="AlphaFoldDB" id="A0A969PRL8"/>
<dbReference type="InterPro" id="IPR003382">
    <property type="entry name" value="Flavoprotein"/>
</dbReference>
<keyword evidence="10" id="KW-1185">Reference proteome</keyword>
<keyword evidence="3 7" id="KW-0288">FMN</keyword>
<dbReference type="PANTHER" id="PTHR43374:SF1">
    <property type="entry name" value="FLAVIN PRENYLTRANSFERASE PAD1, MITOCHONDRIAL"/>
    <property type="match status" value="1"/>
</dbReference>
<evidence type="ECO:0000313" key="10">
    <source>
        <dbReference type="Proteomes" id="UP000752012"/>
    </source>
</evidence>
<keyword evidence="1 7" id="KW-0637">Prenyltransferase</keyword>
<evidence type="ECO:0000256" key="3">
    <source>
        <dbReference type="ARBA" id="ARBA00022643"/>
    </source>
</evidence>
<keyword evidence="4 7" id="KW-0808">Transferase</keyword>
<feature type="binding site" evidence="7">
    <location>
        <begin position="11"/>
        <end position="13"/>
    </location>
    <ligand>
        <name>FMN</name>
        <dbReference type="ChEBI" id="CHEBI:58210"/>
    </ligand>
</feature>
<evidence type="ECO:0000256" key="6">
    <source>
        <dbReference type="ARBA" id="ARBA00060793"/>
    </source>
</evidence>
<evidence type="ECO:0000256" key="5">
    <source>
        <dbReference type="ARBA" id="ARBA00050612"/>
    </source>
</evidence>
<evidence type="ECO:0000259" key="8">
    <source>
        <dbReference type="Pfam" id="PF02441"/>
    </source>
</evidence>
<dbReference type="InterPro" id="IPR036551">
    <property type="entry name" value="Flavin_trans-like"/>
</dbReference>
<dbReference type="GO" id="GO:0106141">
    <property type="term" value="F:flavin prenyltransferase activity"/>
    <property type="evidence" value="ECO:0007669"/>
    <property type="project" value="UniProtKB-EC"/>
</dbReference>
<feature type="binding site" evidence="7">
    <location>
        <position position="170"/>
    </location>
    <ligand>
        <name>dimethylallyl phosphate</name>
        <dbReference type="ChEBI" id="CHEBI:88052"/>
    </ligand>
</feature>
<feature type="binding site" evidence="7">
    <location>
        <position position="154"/>
    </location>
    <ligand>
        <name>dimethylallyl phosphate</name>
        <dbReference type="ChEBI" id="CHEBI:88052"/>
    </ligand>
</feature>
<keyword evidence="2 7" id="KW-0285">Flavoprotein</keyword>
<reference evidence="9 10" key="1">
    <citation type="submission" date="2020-03" db="EMBL/GenBank/DDBJ databases">
        <title>Assessment of the enzymatic potential of alkaline-tolerant lipase obtained from Bacillus luteus H11 (technogenic soil) for the bioremediation of saline soils contaminated with petroleum substances.</title>
        <authorList>
            <person name="Kalwasinska A."/>
        </authorList>
    </citation>
    <scope>NUCLEOTIDE SEQUENCE [LARGE SCALE GENOMIC DNA]</scope>
    <source>
        <strain evidence="9 10">H11</strain>
    </source>
</reference>
<feature type="binding site" evidence="7">
    <location>
        <begin position="89"/>
        <end position="92"/>
    </location>
    <ligand>
        <name>FMN</name>
        <dbReference type="ChEBI" id="CHEBI:58210"/>
    </ligand>
</feature>
<accession>A0A969PRL8</accession>
<dbReference type="NCBIfam" id="NF004685">
    <property type="entry name" value="PRK06029.1"/>
    <property type="match status" value="1"/>
</dbReference>
<gene>
    <name evidence="7" type="primary">ubiX</name>
    <name evidence="9" type="ORF">HCN83_16220</name>
</gene>
<dbReference type="FunFam" id="3.40.50.1950:FF:000001">
    <property type="entry name" value="Flavin prenyltransferase UbiX"/>
    <property type="match status" value="1"/>
</dbReference>
<evidence type="ECO:0000256" key="7">
    <source>
        <dbReference type="HAMAP-Rule" id="MF_01984"/>
    </source>
</evidence>
<comment type="function">
    <text evidence="7">Flavin prenyltransferase that catalyzes the synthesis of the prenylated FMN cofactor (prenyl-FMN) for 4-hydroxy-3-polyprenylbenzoic acid decarboxylase UbiD. The prenyltransferase is metal-independent and links a dimethylallyl moiety from dimethylallyl monophosphate (DMAP) to the flavin N5 and C6 atoms of FMN.</text>
</comment>
<feature type="binding site" evidence="7">
    <location>
        <position position="38"/>
    </location>
    <ligand>
        <name>FMN</name>
        <dbReference type="ChEBI" id="CHEBI:58210"/>
    </ligand>
</feature>
<dbReference type="NCBIfam" id="TIGR00421">
    <property type="entry name" value="ubiX_pad"/>
    <property type="match status" value="1"/>
</dbReference>
<dbReference type="Pfam" id="PF02441">
    <property type="entry name" value="Flavoprotein"/>
    <property type="match status" value="1"/>
</dbReference>
<feature type="binding site" evidence="7">
    <location>
        <position position="124"/>
    </location>
    <ligand>
        <name>FMN</name>
        <dbReference type="ChEBI" id="CHEBI:58210"/>
    </ligand>
</feature>
<feature type="domain" description="Flavoprotein" evidence="8">
    <location>
        <begin position="3"/>
        <end position="174"/>
    </location>
</feature>
<dbReference type="Proteomes" id="UP000752012">
    <property type="component" value="Unassembled WGS sequence"/>
</dbReference>
<comment type="similarity">
    <text evidence="6 7">Belongs to the UbiX/PAD1 family.</text>
</comment>
<evidence type="ECO:0000256" key="1">
    <source>
        <dbReference type="ARBA" id="ARBA00022602"/>
    </source>
</evidence>
<dbReference type="PANTHER" id="PTHR43374">
    <property type="entry name" value="FLAVIN PRENYLTRANSFERASE"/>
    <property type="match status" value="1"/>
</dbReference>